<protein>
    <recommendedName>
        <fullName evidence="3">Phage tail collar domain-containing protein</fullName>
    </recommendedName>
</protein>
<evidence type="ECO:0000259" key="3">
    <source>
        <dbReference type="Pfam" id="PF07484"/>
    </source>
</evidence>
<evidence type="ECO:0000256" key="1">
    <source>
        <dbReference type="SAM" id="MobiDB-lite"/>
    </source>
</evidence>
<dbReference type="Gene3D" id="3.90.1340.10">
    <property type="entry name" value="Phage tail collar domain"/>
    <property type="match status" value="1"/>
</dbReference>
<dbReference type="AlphaFoldDB" id="A0AAJ8LLQ6"/>
<dbReference type="KEGG" id="ksn:43585740"/>
<reference evidence="4" key="1">
    <citation type="submission" date="2017-08" db="EMBL/GenBank/DDBJ databases">
        <authorList>
            <person name="Cuomo C."/>
            <person name="Billmyre B."/>
            <person name="Heitman J."/>
        </authorList>
    </citation>
    <scope>NUCLEOTIDE SEQUENCE</scope>
    <source>
        <strain evidence="4">CBS 12478</strain>
    </source>
</reference>
<evidence type="ECO:0000313" key="5">
    <source>
        <dbReference type="Proteomes" id="UP000322225"/>
    </source>
</evidence>
<gene>
    <name evidence="4" type="ORF">CI109_103869</name>
</gene>
<feature type="signal peptide" evidence="2">
    <location>
        <begin position="1"/>
        <end position="22"/>
    </location>
</feature>
<keyword evidence="5" id="KW-1185">Reference proteome</keyword>
<keyword evidence="2" id="KW-0732">Signal</keyword>
<feature type="chain" id="PRO_5042558060" description="Phage tail collar domain-containing protein" evidence="2">
    <location>
        <begin position="23"/>
        <end position="247"/>
    </location>
</feature>
<dbReference type="InterPro" id="IPR011083">
    <property type="entry name" value="Phage_tail_collar_dom"/>
</dbReference>
<organism evidence="4 5">
    <name type="scientific">Kwoniella shandongensis</name>
    <dbReference type="NCBI Taxonomy" id="1734106"/>
    <lineage>
        <taxon>Eukaryota</taxon>
        <taxon>Fungi</taxon>
        <taxon>Dikarya</taxon>
        <taxon>Basidiomycota</taxon>
        <taxon>Agaricomycotina</taxon>
        <taxon>Tremellomycetes</taxon>
        <taxon>Tremellales</taxon>
        <taxon>Cryptococcaceae</taxon>
        <taxon>Kwoniella</taxon>
    </lineage>
</organism>
<sequence>MGKLSIFIHLLFSSVWLNSVLAQDTFVGSIMIWPMNFAPNGWAFCDGALLQISEFETLFSLIGTTYGGDGQTTFALPDLVGRFPLGAGAGHNLGEVGGAAGETTIPIRGAAQGPIFLRPENLPPHTHSATFTGMQSEGKFRTEIEVVQAAGKAVPQPGGSLSQGSASGTGGANIFAPPGSSAPSVPLAGGSGSFVSTPAGSVNIDAAGQGEPIFASLPVDGSGVLPLPPYTTLNYIISLYGIYPSQN</sequence>
<dbReference type="Pfam" id="PF07484">
    <property type="entry name" value="Collar"/>
    <property type="match status" value="1"/>
</dbReference>
<dbReference type="SUPFAM" id="SSF88874">
    <property type="entry name" value="Receptor-binding domain of short tail fibre protein gp12"/>
    <property type="match status" value="1"/>
</dbReference>
<proteinExistence type="predicted"/>
<evidence type="ECO:0000256" key="2">
    <source>
        <dbReference type="SAM" id="SignalP"/>
    </source>
</evidence>
<dbReference type="InterPro" id="IPR037053">
    <property type="entry name" value="Phage_tail_collar_dom_sf"/>
</dbReference>
<dbReference type="Proteomes" id="UP000322225">
    <property type="component" value="Chromosome 6"/>
</dbReference>
<dbReference type="RefSeq" id="XP_031863797.2">
    <property type="nucleotide sequence ID" value="XM_032001634.2"/>
</dbReference>
<feature type="region of interest" description="Disordered" evidence="1">
    <location>
        <begin position="152"/>
        <end position="178"/>
    </location>
</feature>
<name>A0AAJ8LLQ6_9TREE</name>
<accession>A0AAJ8LLQ6</accession>
<dbReference type="EMBL" id="CP144056">
    <property type="protein sequence ID" value="WWD19409.1"/>
    <property type="molecule type" value="Genomic_DNA"/>
</dbReference>
<evidence type="ECO:0000313" key="4">
    <source>
        <dbReference type="EMBL" id="WWD19409.1"/>
    </source>
</evidence>
<feature type="domain" description="Phage tail collar" evidence="3">
    <location>
        <begin position="28"/>
        <end position="84"/>
    </location>
</feature>
<reference evidence="4" key="2">
    <citation type="submission" date="2024-01" db="EMBL/GenBank/DDBJ databases">
        <title>Comparative genomics of Cryptococcus and Kwoniella reveals pathogenesis evolution and contrasting modes of karyotype evolution via chromosome fusion or intercentromeric recombination.</title>
        <authorList>
            <person name="Coelho M.A."/>
            <person name="David-Palma M."/>
            <person name="Shea T."/>
            <person name="Bowers K."/>
            <person name="McGinley-Smith S."/>
            <person name="Mohammad A.W."/>
            <person name="Gnirke A."/>
            <person name="Yurkov A.M."/>
            <person name="Nowrousian M."/>
            <person name="Sun S."/>
            <person name="Cuomo C.A."/>
            <person name="Heitman J."/>
        </authorList>
    </citation>
    <scope>NUCLEOTIDE SEQUENCE</scope>
    <source>
        <strain evidence="4">CBS 12478</strain>
    </source>
</reference>
<dbReference type="GeneID" id="43585740"/>